<comment type="caution">
    <text evidence="1">The sequence shown here is derived from an EMBL/GenBank/DDBJ whole genome shotgun (WGS) entry which is preliminary data.</text>
</comment>
<gene>
    <name evidence="1" type="ORF">C7379_11843</name>
</gene>
<name>A0A2U0U1K3_9BACT</name>
<reference evidence="1 2" key="1">
    <citation type="submission" date="2018-05" db="EMBL/GenBank/DDBJ databases">
        <title>Genomic Encyclopedia of Type Strains, Phase IV (KMG-IV): sequencing the most valuable type-strain genomes for metagenomic binning, comparative biology and taxonomic classification.</title>
        <authorList>
            <person name="Goeker M."/>
        </authorList>
    </citation>
    <scope>NUCLEOTIDE SEQUENCE [LARGE SCALE GENOMIC DNA]</scope>
    <source>
        <strain evidence="1 2">DSM 100333</strain>
    </source>
</reference>
<sequence length="49" mass="5444">MQLWEINKGAKKIFSEKREGALSPSSMESFGKFVSFSKSYISIIAASAR</sequence>
<organism evidence="1 2">
    <name type="scientific">Hallella colorans</name>
    <dbReference type="NCBI Taxonomy" id="1703337"/>
    <lineage>
        <taxon>Bacteria</taxon>
        <taxon>Pseudomonadati</taxon>
        <taxon>Bacteroidota</taxon>
        <taxon>Bacteroidia</taxon>
        <taxon>Bacteroidales</taxon>
        <taxon>Prevotellaceae</taxon>
        <taxon>Hallella</taxon>
    </lineage>
</organism>
<protein>
    <submittedName>
        <fullName evidence="1">Uncharacterized protein</fullName>
    </submittedName>
</protein>
<keyword evidence="2" id="KW-1185">Reference proteome</keyword>
<dbReference type="Proteomes" id="UP000245870">
    <property type="component" value="Unassembled WGS sequence"/>
</dbReference>
<evidence type="ECO:0000313" key="2">
    <source>
        <dbReference type="Proteomes" id="UP000245870"/>
    </source>
</evidence>
<dbReference type="EMBL" id="QENY01000018">
    <property type="protein sequence ID" value="PVX50161.1"/>
    <property type="molecule type" value="Genomic_DNA"/>
</dbReference>
<proteinExistence type="predicted"/>
<evidence type="ECO:0000313" key="1">
    <source>
        <dbReference type="EMBL" id="PVX50161.1"/>
    </source>
</evidence>
<accession>A0A2U0U1K3</accession>
<dbReference type="AlphaFoldDB" id="A0A2U0U1K3"/>